<dbReference type="RefSeq" id="WP_283713743.1">
    <property type="nucleotide sequence ID" value="NZ_JASJEW010000006.1"/>
</dbReference>
<dbReference type="Pfam" id="PF04018">
    <property type="entry name" value="VCA0040-like"/>
    <property type="match status" value="1"/>
</dbReference>
<organism evidence="2 3">
    <name type="scientific">Kribbibacterium absianum</name>
    <dbReference type="NCBI Taxonomy" id="3044210"/>
    <lineage>
        <taxon>Bacteria</taxon>
        <taxon>Bacillati</taxon>
        <taxon>Actinomycetota</taxon>
        <taxon>Coriobacteriia</taxon>
        <taxon>Coriobacteriales</taxon>
        <taxon>Kribbibacteriaceae</taxon>
        <taxon>Kribbibacterium</taxon>
    </lineage>
</organism>
<keyword evidence="1" id="KW-0812">Transmembrane</keyword>
<accession>A0ABT6ZKA4</accession>
<dbReference type="EMBL" id="JASJEX010000002">
    <property type="protein sequence ID" value="MDJ1129469.1"/>
    <property type="molecule type" value="Genomic_DNA"/>
</dbReference>
<proteinExistence type="predicted"/>
<reference evidence="2" key="1">
    <citation type="submission" date="2023-05" db="EMBL/GenBank/DDBJ databases">
        <title>[olsenella] sp. nov., isolated from a pig farm feces dump.</title>
        <authorList>
            <person name="Chang Y.-H."/>
        </authorList>
    </citation>
    <scope>NUCLEOTIDE SEQUENCE</scope>
    <source>
        <strain evidence="2">YH-ols2217</strain>
    </source>
</reference>
<protein>
    <submittedName>
        <fullName evidence="2">DUF368 domain-containing protein</fullName>
    </submittedName>
</protein>
<feature type="transmembrane region" description="Helical" evidence="1">
    <location>
        <begin position="107"/>
        <end position="128"/>
    </location>
</feature>
<feature type="transmembrane region" description="Helical" evidence="1">
    <location>
        <begin position="291"/>
        <end position="315"/>
    </location>
</feature>
<dbReference type="InterPro" id="IPR007163">
    <property type="entry name" value="VCA0040-like"/>
</dbReference>
<dbReference type="PANTHER" id="PTHR37308">
    <property type="entry name" value="INTEGRAL MEMBRANE PROTEIN"/>
    <property type="match status" value="1"/>
</dbReference>
<dbReference type="PANTHER" id="PTHR37308:SF1">
    <property type="entry name" value="POLYPRENYL-PHOSPHATE TRANSPORTER"/>
    <property type="match status" value="1"/>
</dbReference>
<feature type="transmembrane region" description="Helical" evidence="1">
    <location>
        <begin position="135"/>
        <end position="157"/>
    </location>
</feature>
<feature type="transmembrane region" description="Helical" evidence="1">
    <location>
        <begin position="264"/>
        <end position="285"/>
    </location>
</feature>
<gene>
    <name evidence="2" type="ORF">QJ043_05170</name>
</gene>
<dbReference type="Proteomes" id="UP001431693">
    <property type="component" value="Unassembled WGS sequence"/>
</dbReference>
<feature type="transmembrane region" description="Helical" evidence="1">
    <location>
        <begin position="177"/>
        <end position="198"/>
    </location>
</feature>
<comment type="caution">
    <text evidence="2">The sequence shown here is derived from an EMBL/GenBank/DDBJ whole genome shotgun (WGS) entry which is preliminary data.</text>
</comment>
<keyword evidence="1" id="KW-0472">Membrane</keyword>
<feature type="transmembrane region" description="Helical" evidence="1">
    <location>
        <begin position="79"/>
        <end position="101"/>
    </location>
</feature>
<evidence type="ECO:0000313" key="3">
    <source>
        <dbReference type="Proteomes" id="UP001431693"/>
    </source>
</evidence>
<sequence length="321" mass="33773">MSQLQNDHQPRHAKPTPVTQAIAIKRGPQVPFGGFLMALADSVPGVSGGTVAFILGIYDSLLASLDRLVSGTSAERKAAVAFLVKLFCGWGCGFVAAVLVLTRLFESHIYVVSSVFLGFIVFSIPLIVRQERANLRWGISSVLWVLLGAGAVVAITLANTTGGTTIAEQPALDLSSLSLGSGLYVFFAAMVAISAMILPGISGSTFLLIFGLYLPVMSGIRACLGGDFSTVPALALFALGCVCGLLTVVKLVKRALERHRNETVHVLIGLMVGSVYAIVCGPTTLDEPLPMMTLATFNVVAFLIGGLAILGLEVLRRKLEA</sequence>
<name>A0ABT6ZKA4_9ACTN</name>
<feature type="transmembrane region" description="Helical" evidence="1">
    <location>
        <begin position="35"/>
        <end position="58"/>
    </location>
</feature>
<keyword evidence="3" id="KW-1185">Reference proteome</keyword>
<evidence type="ECO:0000313" key="2">
    <source>
        <dbReference type="EMBL" id="MDJ1129469.1"/>
    </source>
</evidence>
<feature type="transmembrane region" description="Helical" evidence="1">
    <location>
        <begin position="205"/>
        <end position="224"/>
    </location>
</feature>
<evidence type="ECO:0000256" key="1">
    <source>
        <dbReference type="SAM" id="Phobius"/>
    </source>
</evidence>
<keyword evidence="1" id="KW-1133">Transmembrane helix</keyword>
<feature type="transmembrane region" description="Helical" evidence="1">
    <location>
        <begin position="230"/>
        <end position="252"/>
    </location>
</feature>